<proteinExistence type="inferred from homology"/>
<dbReference type="InterPro" id="IPR023408">
    <property type="entry name" value="MscS_beta-dom_sf"/>
</dbReference>
<dbReference type="PANTHER" id="PTHR30221:SF1">
    <property type="entry name" value="SMALL-CONDUCTANCE MECHANOSENSITIVE CHANNEL"/>
    <property type="match status" value="1"/>
</dbReference>
<evidence type="ECO:0000256" key="6">
    <source>
        <dbReference type="ARBA" id="ARBA00023136"/>
    </source>
</evidence>
<keyword evidence="3" id="KW-1003">Cell membrane</keyword>
<evidence type="ECO:0000256" key="5">
    <source>
        <dbReference type="ARBA" id="ARBA00022989"/>
    </source>
</evidence>
<feature type="domain" description="Mechanosensitive ion channel MscS" evidence="8">
    <location>
        <begin position="113"/>
        <end position="178"/>
    </location>
</feature>
<feature type="domain" description="Mechanosensitive ion channel MscS C-terminal" evidence="9">
    <location>
        <begin position="185"/>
        <end position="267"/>
    </location>
</feature>
<name>A0ABT7WCA6_9FLAO</name>
<dbReference type="InterPro" id="IPR006685">
    <property type="entry name" value="MscS_channel_2nd"/>
</dbReference>
<dbReference type="InterPro" id="IPR010920">
    <property type="entry name" value="LSM_dom_sf"/>
</dbReference>
<evidence type="ECO:0000259" key="9">
    <source>
        <dbReference type="Pfam" id="PF21082"/>
    </source>
</evidence>
<dbReference type="InterPro" id="IPR011014">
    <property type="entry name" value="MscS_channel_TM-2"/>
</dbReference>
<accession>A0ABT7WCA6</accession>
<dbReference type="SUPFAM" id="SSF82861">
    <property type="entry name" value="Mechanosensitive channel protein MscS (YggB), transmembrane region"/>
    <property type="match status" value="1"/>
</dbReference>
<evidence type="ECO:0000256" key="2">
    <source>
        <dbReference type="ARBA" id="ARBA00008017"/>
    </source>
</evidence>
<dbReference type="Gene3D" id="1.10.287.1260">
    <property type="match status" value="1"/>
</dbReference>
<dbReference type="SUPFAM" id="SSF82689">
    <property type="entry name" value="Mechanosensitive channel protein MscS (YggB), C-terminal domain"/>
    <property type="match status" value="1"/>
</dbReference>
<dbReference type="SUPFAM" id="SSF50182">
    <property type="entry name" value="Sm-like ribonucleoproteins"/>
    <property type="match status" value="1"/>
</dbReference>
<feature type="transmembrane region" description="Helical" evidence="7">
    <location>
        <begin position="30"/>
        <end position="48"/>
    </location>
</feature>
<dbReference type="InterPro" id="IPR008910">
    <property type="entry name" value="MSC_TM_helix"/>
</dbReference>
<comment type="caution">
    <text evidence="10">The sequence shown here is derived from an EMBL/GenBank/DDBJ whole genome shotgun (WGS) entry which is preliminary data.</text>
</comment>
<evidence type="ECO:0000313" key="10">
    <source>
        <dbReference type="EMBL" id="MDM9630555.1"/>
    </source>
</evidence>
<dbReference type="Pfam" id="PF00924">
    <property type="entry name" value="MS_channel_2nd"/>
    <property type="match status" value="1"/>
</dbReference>
<evidence type="ECO:0000256" key="1">
    <source>
        <dbReference type="ARBA" id="ARBA00004651"/>
    </source>
</evidence>
<dbReference type="Gene3D" id="2.30.30.60">
    <property type="match status" value="1"/>
</dbReference>
<dbReference type="Pfam" id="PF21082">
    <property type="entry name" value="MS_channel_3rd"/>
    <property type="match status" value="1"/>
</dbReference>
<gene>
    <name evidence="10" type="ORF">QU605_03690</name>
</gene>
<feature type="transmembrane region" description="Helical" evidence="7">
    <location>
        <begin position="68"/>
        <end position="86"/>
    </location>
</feature>
<comment type="subcellular location">
    <subcellularLocation>
        <location evidence="1">Cell membrane</location>
        <topology evidence="1">Multi-pass membrane protein</topology>
    </subcellularLocation>
</comment>
<evidence type="ECO:0000313" key="11">
    <source>
        <dbReference type="Proteomes" id="UP001174839"/>
    </source>
</evidence>
<dbReference type="PANTHER" id="PTHR30221">
    <property type="entry name" value="SMALL-CONDUCTANCE MECHANOSENSITIVE CHANNEL"/>
    <property type="match status" value="1"/>
</dbReference>
<dbReference type="Proteomes" id="UP001174839">
    <property type="component" value="Unassembled WGS sequence"/>
</dbReference>
<dbReference type="Gene3D" id="3.30.70.100">
    <property type="match status" value="1"/>
</dbReference>
<sequence length="279" mass="30666">MQISDSTAYKEAQVWVEKGMDYVIENGPNVLWAILIYIVGSWLIKKMVGGLKRVMQKSKYDESLQRFLMNLISWLLKVILIILVVSRLGVDITMFAAIFAAAGLAVGLALQGSLSNFAGGVLIAIFKPYRIGDLINAQGELGVVKDIDIFTTKLVTPENKLAIVPNGPIANGNIINFTIEGKIRVDIVIGVGYDEDIKKTKEVLLGVLTSNPKVLKDPAPSVNVLELADSSVNFAVRPFCKPEDYWDVYFATQEGCKIALDEAGIEIPYPHSVEIHKQD</sequence>
<keyword evidence="4 7" id="KW-0812">Transmembrane</keyword>
<dbReference type="Pfam" id="PF05552">
    <property type="entry name" value="MS_channel_1st_1"/>
    <property type="match status" value="1"/>
</dbReference>
<dbReference type="InterPro" id="IPR049278">
    <property type="entry name" value="MS_channel_C"/>
</dbReference>
<evidence type="ECO:0000256" key="4">
    <source>
        <dbReference type="ARBA" id="ARBA00022692"/>
    </source>
</evidence>
<keyword evidence="6 7" id="KW-0472">Membrane</keyword>
<evidence type="ECO:0000259" key="8">
    <source>
        <dbReference type="Pfam" id="PF00924"/>
    </source>
</evidence>
<protein>
    <submittedName>
        <fullName evidence="10">Mechanosensitive ion channel</fullName>
    </submittedName>
</protein>
<dbReference type="InterPro" id="IPR011066">
    <property type="entry name" value="MscS_channel_C_sf"/>
</dbReference>
<dbReference type="InterPro" id="IPR045275">
    <property type="entry name" value="MscS_archaea/bacteria_type"/>
</dbReference>
<evidence type="ECO:0000256" key="7">
    <source>
        <dbReference type="SAM" id="Phobius"/>
    </source>
</evidence>
<reference evidence="10" key="1">
    <citation type="submission" date="2023-06" db="EMBL/GenBank/DDBJ databases">
        <title>Robiginitalea aurantiacus sp. nov. and Algoriphagus sediminis sp. nov., isolated from coastal sediment.</title>
        <authorList>
            <person name="Zhou Z.Y."/>
            <person name="An J."/>
            <person name="Jia Y.W."/>
            <person name="Du Z.J."/>
        </authorList>
    </citation>
    <scope>NUCLEOTIDE SEQUENCE</scope>
    <source>
        <strain evidence="10">M39</strain>
    </source>
</reference>
<comment type="similarity">
    <text evidence="2">Belongs to the MscS (TC 1.A.23) family.</text>
</comment>
<keyword evidence="5 7" id="KW-1133">Transmembrane helix</keyword>
<dbReference type="RefSeq" id="WP_289723924.1">
    <property type="nucleotide sequence ID" value="NZ_JAUDUY010000002.1"/>
</dbReference>
<organism evidence="10 11">
    <name type="scientific">Robiginitalea aurantiaca</name>
    <dbReference type="NCBI Taxonomy" id="3056915"/>
    <lineage>
        <taxon>Bacteria</taxon>
        <taxon>Pseudomonadati</taxon>
        <taxon>Bacteroidota</taxon>
        <taxon>Flavobacteriia</taxon>
        <taxon>Flavobacteriales</taxon>
        <taxon>Flavobacteriaceae</taxon>
        <taxon>Robiginitalea</taxon>
    </lineage>
</organism>
<evidence type="ECO:0000256" key="3">
    <source>
        <dbReference type="ARBA" id="ARBA00022475"/>
    </source>
</evidence>
<dbReference type="EMBL" id="JAUDUY010000002">
    <property type="protein sequence ID" value="MDM9630555.1"/>
    <property type="molecule type" value="Genomic_DNA"/>
</dbReference>
<keyword evidence="11" id="KW-1185">Reference proteome</keyword>